<organism evidence="1 2">
    <name type="scientific">Nitratidesulfovibrio oxamicus</name>
    <dbReference type="NCBI Taxonomy" id="32016"/>
    <lineage>
        <taxon>Bacteria</taxon>
        <taxon>Pseudomonadati</taxon>
        <taxon>Thermodesulfobacteriota</taxon>
        <taxon>Desulfovibrionia</taxon>
        <taxon>Desulfovibrionales</taxon>
        <taxon>Desulfovibrionaceae</taxon>
        <taxon>Nitratidesulfovibrio</taxon>
    </lineage>
</organism>
<keyword evidence="2" id="KW-1185">Reference proteome</keyword>
<protein>
    <submittedName>
        <fullName evidence="1">Uncharacterized protein</fullName>
    </submittedName>
</protein>
<name>A0ABS0J2K2_9BACT</name>
<comment type="caution">
    <text evidence="1">The sequence shown here is derived from an EMBL/GenBank/DDBJ whole genome shotgun (WGS) entry which is preliminary data.</text>
</comment>
<dbReference type="EMBL" id="VRYY01000144">
    <property type="protein sequence ID" value="MBG3876662.1"/>
    <property type="molecule type" value="Genomic_DNA"/>
</dbReference>
<evidence type="ECO:0000313" key="2">
    <source>
        <dbReference type="Proteomes" id="UP001194469"/>
    </source>
</evidence>
<evidence type="ECO:0000313" key="1">
    <source>
        <dbReference type="EMBL" id="MBG3876662.1"/>
    </source>
</evidence>
<dbReference type="Proteomes" id="UP001194469">
    <property type="component" value="Unassembled WGS sequence"/>
</dbReference>
<accession>A0ABS0J2K2</accession>
<gene>
    <name evidence="1" type="ORF">FVW20_06375</name>
</gene>
<dbReference type="RefSeq" id="WP_196608771.1">
    <property type="nucleotide sequence ID" value="NZ_VRYY01000144.1"/>
</dbReference>
<proteinExistence type="predicted"/>
<reference evidence="1 2" key="1">
    <citation type="submission" date="2019-08" db="EMBL/GenBank/DDBJ databases">
        <authorList>
            <person name="Luo N."/>
        </authorList>
    </citation>
    <scope>NUCLEOTIDE SEQUENCE [LARGE SCALE GENOMIC DNA]</scope>
    <source>
        <strain evidence="1 2">NCIMB 9442</strain>
    </source>
</reference>
<sequence length="237" mass="27788">MLRFHPERTKIVFLDLEFYVPEQDRGRSSPSGMRYSPVLPDHKILGGTFLTYLPMRNHVEGVHGIWEWQHGAEKEALRQMYRLLCREWLSILGKEDHGALMLGGIGISHSDIPALFARCAQFGIDTPHRLHDVFYGSRQLDLSAISYCQFTGGWPYFAYPKTKRELYAKYLKQKSPESGKQVWQWYECGQHARIEKRCRAEIMSTLAIYRAMFDLRRKTEGDLKRLKRYEKGQPEDQ</sequence>